<dbReference type="EMBL" id="KK120232">
    <property type="protein sequence ID" value="KFM77833.1"/>
    <property type="molecule type" value="Genomic_DNA"/>
</dbReference>
<dbReference type="PROSITE" id="PS50102">
    <property type="entry name" value="RRM"/>
    <property type="match status" value="3"/>
</dbReference>
<organism evidence="13 14">
    <name type="scientific">Stegodyphus mimosarum</name>
    <name type="common">African social velvet spider</name>
    <dbReference type="NCBI Taxonomy" id="407821"/>
    <lineage>
        <taxon>Eukaryota</taxon>
        <taxon>Metazoa</taxon>
        <taxon>Ecdysozoa</taxon>
        <taxon>Arthropoda</taxon>
        <taxon>Chelicerata</taxon>
        <taxon>Arachnida</taxon>
        <taxon>Araneae</taxon>
        <taxon>Araneomorphae</taxon>
        <taxon>Entelegynae</taxon>
        <taxon>Eresoidea</taxon>
        <taxon>Eresidae</taxon>
        <taxon>Stegodyphus</taxon>
    </lineage>
</organism>
<dbReference type="GO" id="GO:0005634">
    <property type="term" value="C:nucleus"/>
    <property type="evidence" value="ECO:0007669"/>
    <property type="project" value="UniProtKB-SubCell"/>
</dbReference>
<evidence type="ECO:0000256" key="2">
    <source>
        <dbReference type="ARBA" id="ARBA00022499"/>
    </source>
</evidence>
<evidence type="ECO:0000256" key="6">
    <source>
        <dbReference type="ARBA" id="ARBA00022843"/>
    </source>
</evidence>
<dbReference type="CDD" id="cd12503">
    <property type="entry name" value="RRM1_hnRNPH_GRSF1_like"/>
    <property type="match status" value="1"/>
</dbReference>
<dbReference type="InterPro" id="IPR012677">
    <property type="entry name" value="Nucleotide-bd_a/b_plait_sf"/>
</dbReference>
<comment type="subcellular location">
    <subcellularLocation>
        <location evidence="1">Nucleus</location>
    </subcellularLocation>
</comment>
<feature type="compositionally biased region" description="Polar residues" evidence="11">
    <location>
        <begin position="570"/>
        <end position="579"/>
    </location>
</feature>
<feature type="domain" description="RRM" evidence="12">
    <location>
        <begin position="256"/>
        <end position="331"/>
    </location>
</feature>
<evidence type="ECO:0000256" key="1">
    <source>
        <dbReference type="ARBA" id="ARBA00004123"/>
    </source>
</evidence>
<dbReference type="InterPro" id="IPR000504">
    <property type="entry name" value="RRM_dom"/>
</dbReference>
<dbReference type="SUPFAM" id="SSF54928">
    <property type="entry name" value="RNA-binding domain, RBD"/>
    <property type="match status" value="3"/>
</dbReference>
<dbReference type="FunFam" id="3.30.70.330:FF:000131">
    <property type="entry name" value="Heterogeneous nuclear ribonucleoprotein h3 isoform"/>
    <property type="match status" value="1"/>
</dbReference>
<keyword evidence="3" id="KW-0597">Phosphoprotein</keyword>
<evidence type="ECO:0000256" key="8">
    <source>
        <dbReference type="ARBA" id="ARBA00022990"/>
    </source>
</evidence>
<dbReference type="GO" id="GO:0003723">
    <property type="term" value="F:RNA binding"/>
    <property type="evidence" value="ECO:0007669"/>
    <property type="project" value="UniProtKB-UniRule"/>
</dbReference>
<evidence type="ECO:0000256" key="10">
    <source>
        <dbReference type="PROSITE-ProRule" id="PRU00176"/>
    </source>
</evidence>
<keyword evidence="4" id="KW-0507">mRNA processing</keyword>
<feature type="region of interest" description="Disordered" evidence="11">
    <location>
        <begin position="372"/>
        <end position="589"/>
    </location>
</feature>
<dbReference type="STRING" id="407821.A0A087UKE4"/>
<keyword evidence="9" id="KW-0539">Nucleus</keyword>
<feature type="compositionally biased region" description="Basic and acidic residues" evidence="11">
    <location>
        <begin position="546"/>
        <end position="556"/>
    </location>
</feature>
<evidence type="ECO:0000256" key="3">
    <source>
        <dbReference type="ARBA" id="ARBA00022553"/>
    </source>
</evidence>
<keyword evidence="6" id="KW-0832">Ubl conjugation</keyword>
<feature type="domain" description="RRM" evidence="12">
    <location>
        <begin position="14"/>
        <end position="93"/>
    </location>
</feature>
<keyword evidence="14" id="KW-1185">Reference proteome</keyword>
<proteinExistence type="predicted"/>
<evidence type="ECO:0000313" key="14">
    <source>
        <dbReference type="Proteomes" id="UP000054359"/>
    </source>
</evidence>
<accession>A0A087UKE4</accession>
<evidence type="ECO:0000256" key="9">
    <source>
        <dbReference type="ARBA" id="ARBA00023242"/>
    </source>
</evidence>
<keyword evidence="8" id="KW-0007">Acetylation</keyword>
<dbReference type="CDD" id="cd12506">
    <property type="entry name" value="RRM3_hnRNPH_CRSF1_like"/>
    <property type="match status" value="1"/>
</dbReference>
<dbReference type="InterPro" id="IPR050666">
    <property type="entry name" value="ESRP"/>
</dbReference>
<protein>
    <submittedName>
        <fullName evidence="13">Heterogeneous nuclear ribonucleoprotein H</fullName>
    </submittedName>
</protein>
<dbReference type="InterPro" id="IPR035979">
    <property type="entry name" value="RBD_domain_sf"/>
</dbReference>
<dbReference type="Proteomes" id="UP000054359">
    <property type="component" value="Unassembled WGS sequence"/>
</dbReference>
<dbReference type="GO" id="GO:0006397">
    <property type="term" value="P:mRNA processing"/>
    <property type="evidence" value="ECO:0007669"/>
    <property type="project" value="UniProtKB-KW"/>
</dbReference>
<feature type="compositionally biased region" description="Low complexity" evidence="11">
    <location>
        <begin position="457"/>
        <end position="467"/>
    </location>
</feature>
<evidence type="ECO:0000256" key="11">
    <source>
        <dbReference type="SAM" id="MobiDB-lite"/>
    </source>
</evidence>
<feature type="region of interest" description="Disordered" evidence="11">
    <location>
        <begin position="223"/>
        <end position="252"/>
    </location>
</feature>
<feature type="compositionally biased region" description="Gly residues" evidence="11">
    <location>
        <begin position="372"/>
        <end position="424"/>
    </location>
</feature>
<feature type="compositionally biased region" description="Gly residues" evidence="11">
    <location>
        <begin position="510"/>
        <end position="530"/>
    </location>
</feature>
<feature type="compositionally biased region" description="Low complexity" evidence="11">
    <location>
        <begin position="496"/>
        <end position="509"/>
    </location>
</feature>
<dbReference type="Gene3D" id="3.30.70.330">
    <property type="match status" value="3"/>
</dbReference>
<keyword evidence="5" id="KW-0677">Repeat</keyword>
<dbReference type="AlphaFoldDB" id="A0A087UKE4"/>
<dbReference type="FunFam" id="3.30.70.330:FF:000031">
    <property type="entry name" value="Heterogeneous nuclear ribonucleoprotein h3 isoform"/>
    <property type="match status" value="1"/>
</dbReference>
<evidence type="ECO:0000256" key="7">
    <source>
        <dbReference type="ARBA" id="ARBA00022884"/>
    </source>
</evidence>
<dbReference type="Pfam" id="PF00076">
    <property type="entry name" value="RRM_1"/>
    <property type="match status" value="3"/>
</dbReference>
<dbReference type="PANTHER" id="PTHR13976">
    <property type="entry name" value="HETEROGENEOUS NUCLEAR RIBONUCLEOPROTEIN-RELATED"/>
    <property type="match status" value="1"/>
</dbReference>
<dbReference type="SMART" id="SM00360">
    <property type="entry name" value="RRM"/>
    <property type="match status" value="3"/>
</dbReference>
<dbReference type="OMA" id="DAMFATH"/>
<reference evidence="13 14" key="1">
    <citation type="submission" date="2013-11" db="EMBL/GenBank/DDBJ databases">
        <title>Genome sequencing of Stegodyphus mimosarum.</title>
        <authorList>
            <person name="Bechsgaard J."/>
        </authorList>
    </citation>
    <scope>NUCLEOTIDE SEQUENCE [LARGE SCALE GENOMIC DNA]</scope>
</reference>
<keyword evidence="7 10" id="KW-0694">RNA-binding</keyword>
<evidence type="ECO:0000313" key="13">
    <source>
        <dbReference type="EMBL" id="KFM77833.1"/>
    </source>
</evidence>
<feature type="non-terminal residue" evidence="13">
    <location>
        <position position="625"/>
    </location>
</feature>
<gene>
    <name evidence="13" type="ORF">X975_18813</name>
</gene>
<name>A0A087UKE4_STEMI</name>
<evidence type="ECO:0000256" key="5">
    <source>
        <dbReference type="ARBA" id="ARBA00022737"/>
    </source>
</evidence>
<keyword evidence="2" id="KW-1017">Isopeptide bond</keyword>
<keyword evidence="13" id="KW-0687">Ribonucleoprotein</keyword>
<evidence type="ECO:0000259" key="12">
    <source>
        <dbReference type="PROSITE" id="PS50102"/>
    </source>
</evidence>
<evidence type="ECO:0000256" key="4">
    <source>
        <dbReference type="ARBA" id="ARBA00022664"/>
    </source>
</evidence>
<sequence>MDRVKEESEDFDPFVLRVRGLPWSASKDDIIKFFDGCKIKNGPNGIHLTMSREGRPSGEAYVEFETEQDTTKGLEKNNEHLGSRYIEVFRSKQNEMEWALRRCGLDGEEAFGDACVRLRGLPFGCSKEEIAQFFTGLEIVRNGITLPTDFQGRSTGEAYVQFASQEIAEKAMGKHKEKIGHRYIEIFKSSLQEIRSAMGMGPMRMRTMGSNRMSPYDRPSAFGRGARGARGRGGPVAPSFGERGGGFNERIRDTGHNIHMRGLPFRAVERDIFEFFAPLKPVAVRIKYEPSGRSSGEADAMFATHEEALRAMKKDKEKIQHRYIELFLQSEPDFRRESLGPFGGGPGQFGRGSGRPFMNEADGGFGGPDRGFGPGIGTERGFGPGAGSTRGFGGGPERGFGLGSGGYSGGAPGGGPSRGFGAGTGDRDFGFGSDKPFTPPAVERGFGSDQGFGGATERGFGSSSERGFGVGPDRGFGSRAGDRSFGGAAAERGFGSSSAVDRSFSSSGERGFGGSGADRSFGGGVAGRSFGGSDPERPFVSSERFSGADRRMDDRGFGMADNYRNGMQGGSMTTGSLRNDTGYGADSRANESEFYGSGKLFGDSSYQSSVGQGMNMMSATTYPGF</sequence>
<feature type="compositionally biased region" description="Gly residues" evidence="11">
    <location>
        <begin position="225"/>
        <end position="234"/>
    </location>
</feature>
<feature type="domain" description="RRM" evidence="12">
    <location>
        <begin position="114"/>
        <end position="191"/>
    </location>
</feature>
<dbReference type="GO" id="GO:1990904">
    <property type="term" value="C:ribonucleoprotein complex"/>
    <property type="evidence" value="ECO:0007669"/>
    <property type="project" value="UniProtKB-KW"/>
</dbReference>
<dbReference type="OrthoDB" id="431068at2759"/>